<evidence type="ECO:0000256" key="3">
    <source>
        <dbReference type="ARBA" id="ARBA00022840"/>
    </source>
</evidence>
<dbReference type="Gene3D" id="3.30.470.20">
    <property type="entry name" value="ATP-grasp fold, B domain"/>
    <property type="match status" value="1"/>
</dbReference>
<dbReference type="OrthoDB" id="202825at2759"/>
<evidence type="ECO:0000313" key="5">
    <source>
        <dbReference type="EnsemblMetazoa" id="XP_030845738"/>
    </source>
</evidence>
<organism evidence="5 6">
    <name type="scientific">Strongylocentrotus purpuratus</name>
    <name type="common">Purple sea urchin</name>
    <dbReference type="NCBI Taxonomy" id="7668"/>
    <lineage>
        <taxon>Eukaryota</taxon>
        <taxon>Metazoa</taxon>
        <taxon>Echinodermata</taxon>
        <taxon>Eleutherozoa</taxon>
        <taxon>Echinozoa</taxon>
        <taxon>Echinoidea</taxon>
        <taxon>Euechinoidea</taxon>
        <taxon>Echinacea</taxon>
        <taxon>Camarodonta</taxon>
        <taxon>Echinidea</taxon>
        <taxon>Strongylocentrotidae</taxon>
        <taxon>Strongylocentrotus</taxon>
    </lineage>
</organism>
<dbReference type="GO" id="GO:0036064">
    <property type="term" value="C:ciliary basal body"/>
    <property type="evidence" value="ECO:0000318"/>
    <property type="project" value="GO_Central"/>
</dbReference>
<feature type="compositionally biased region" description="Polar residues" evidence="4">
    <location>
        <begin position="59"/>
        <end position="77"/>
    </location>
</feature>
<dbReference type="InterPro" id="IPR004344">
    <property type="entry name" value="TTL/TTLL_fam"/>
</dbReference>
<keyword evidence="6" id="KW-1185">Reference proteome</keyword>
<name>A0A7M7P609_STRPU</name>
<dbReference type="GeneID" id="576625"/>
<evidence type="ECO:0008006" key="7">
    <source>
        <dbReference type="Google" id="ProtNLM"/>
    </source>
</evidence>
<feature type="region of interest" description="Disordered" evidence="4">
    <location>
        <begin position="231"/>
        <end position="254"/>
    </location>
</feature>
<evidence type="ECO:0000256" key="2">
    <source>
        <dbReference type="ARBA" id="ARBA00022741"/>
    </source>
</evidence>
<reference evidence="6" key="1">
    <citation type="submission" date="2015-02" db="EMBL/GenBank/DDBJ databases">
        <title>Genome sequencing for Strongylocentrotus purpuratus.</title>
        <authorList>
            <person name="Murali S."/>
            <person name="Liu Y."/>
            <person name="Vee V."/>
            <person name="English A."/>
            <person name="Wang M."/>
            <person name="Skinner E."/>
            <person name="Han Y."/>
            <person name="Muzny D.M."/>
            <person name="Worley K.C."/>
            <person name="Gibbs R.A."/>
        </authorList>
    </citation>
    <scope>NUCLEOTIDE SEQUENCE</scope>
</reference>
<feature type="region of interest" description="Disordered" evidence="4">
    <location>
        <begin position="48"/>
        <end position="84"/>
    </location>
</feature>
<evidence type="ECO:0000256" key="1">
    <source>
        <dbReference type="ARBA" id="ARBA00022598"/>
    </source>
</evidence>
<dbReference type="Proteomes" id="UP000007110">
    <property type="component" value="Unassembled WGS sequence"/>
</dbReference>
<dbReference type="GO" id="GO:0005524">
    <property type="term" value="F:ATP binding"/>
    <property type="evidence" value="ECO:0007669"/>
    <property type="project" value="UniProtKB-KW"/>
</dbReference>
<dbReference type="PROSITE" id="PS51221">
    <property type="entry name" value="TTL"/>
    <property type="match status" value="1"/>
</dbReference>
<dbReference type="SUPFAM" id="SSF56059">
    <property type="entry name" value="Glutathione synthetase ATP-binding domain-like"/>
    <property type="match status" value="1"/>
</dbReference>
<dbReference type="GO" id="GO:0015631">
    <property type="term" value="F:tubulin binding"/>
    <property type="evidence" value="ECO:0000318"/>
    <property type="project" value="GO_Central"/>
</dbReference>
<feature type="compositionally biased region" description="Acidic residues" evidence="4">
    <location>
        <begin position="238"/>
        <end position="254"/>
    </location>
</feature>
<dbReference type="Pfam" id="PF03133">
    <property type="entry name" value="TTL"/>
    <property type="match status" value="1"/>
</dbReference>
<dbReference type="PANTHER" id="PTHR12241:SF162">
    <property type="entry name" value="TUBULIN MONOGLUTAMYLASE TTLL4"/>
    <property type="match status" value="1"/>
</dbReference>
<evidence type="ECO:0000313" key="6">
    <source>
        <dbReference type="Proteomes" id="UP000007110"/>
    </source>
</evidence>
<dbReference type="EnsemblMetazoa" id="XM_030989878">
    <property type="protein sequence ID" value="XP_030845738"/>
    <property type="gene ID" value="LOC576625"/>
</dbReference>
<sequence>MATAIQIEEIRATLQRGLENLALSGNGKPLPLRQQVEPPSLRSRPILAVGGEEPHANNKIKQPTNKVTGNNRSNVSGLFSDRPGSARVLSGIVSTPFAIKTQNSSLNGAIRQSPLHTKPPSGTKPRPGRPTSGTKQKQPLANGRAYHSAGSQSKLGDVKLSNPVGRGRPLPHPPPTLSPTRRREVGSSASRSEQSKKSGRTRKESLSEDGEEWCDVDENEEEQFDPLMSERLPADGASYDDFDEDDGLDGLDDDGMDDGLSIFYDESDTYSTYSMSSSKRGSSSKGGSISAIDALLKMTNGMDASSILGSKSKSERVLEVLTTGTDDAHPPLSASLFSKVPPTINFVGENQTVIPLPWELRKLLKWRMSPITPHVVKNCIARSGFRSTKKANEWLGYWGKHMKASAFKSIREYQKVNHVPGSFQIGRKDRLWRNLHRMQLHYGKKDYNFFPQTYVLPFDLKLLKRAWEDGGQKQKWILKPPASARGIGIKVIHKWSQIPRRKPVIVQRYLAKPYLINGSKFDLRIYVYVSSFDPLRVYIFTNGLARFATMKYSSSMKSLSNRFMHLTNYSINKKNADFTPNSDSMACEGHKWSLKALWGFMQRDGIDTKAVWESIKDVIVKTMVW</sequence>
<feature type="region of interest" description="Disordered" evidence="4">
    <location>
        <begin position="104"/>
        <end position="216"/>
    </location>
</feature>
<dbReference type="OMA" id="ANGRAYH"/>
<proteinExistence type="predicted"/>
<dbReference type="GO" id="GO:0070740">
    <property type="term" value="F:tubulin-glutamic acid ligase activity"/>
    <property type="evidence" value="ECO:0000318"/>
    <property type="project" value="GO_Central"/>
</dbReference>
<accession>A0A7M7P609</accession>
<keyword evidence="3" id="KW-0067">ATP-binding</keyword>
<dbReference type="PANTHER" id="PTHR12241">
    <property type="entry name" value="TUBULIN POLYGLUTAMYLASE"/>
    <property type="match status" value="1"/>
</dbReference>
<dbReference type="AlphaFoldDB" id="A0A7M7P609"/>
<dbReference type="KEGG" id="spu:576625"/>
<feature type="compositionally biased region" description="Acidic residues" evidence="4">
    <location>
        <begin position="207"/>
        <end position="216"/>
    </location>
</feature>
<keyword evidence="1" id="KW-0436">Ligase</keyword>
<feature type="compositionally biased region" description="Basic and acidic residues" evidence="4">
    <location>
        <begin position="193"/>
        <end position="206"/>
    </location>
</feature>
<dbReference type="GO" id="GO:0000226">
    <property type="term" value="P:microtubule cytoskeleton organization"/>
    <property type="evidence" value="ECO:0000318"/>
    <property type="project" value="GO_Central"/>
</dbReference>
<dbReference type="InParanoid" id="A0A7M7P609"/>
<reference evidence="5" key="2">
    <citation type="submission" date="2021-01" db="UniProtKB">
        <authorList>
            <consortium name="EnsemblMetazoa"/>
        </authorList>
    </citation>
    <scope>IDENTIFICATION</scope>
</reference>
<dbReference type="RefSeq" id="XP_030845738.1">
    <property type="nucleotide sequence ID" value="XM_030989878.1"/>
</dbReference>
<evidence type="ECO:0000256" key="4">
    <source>
        <dbReference type="SAM" id="MobiDB-lite"/>
    </source>
</evidence>
<protein>
    <recommendedName>
        <fullName evidence="7">Tubulin polyglutamylase TTLL4</fullName>
    </recommendedName>
</protein>
<keyword evidence="2" id="KW-0547">Nucleotide-binding</keyword>